<evidence type="ECO:0000256" key="1">
    <source>
        <dbReference type="ARBA" id="ARBA00005854"/>
    </source>
</evidence>
<keyword evidence="3" id="KW-0520">NAD</keyword>
<dbReference type="InterPro" id="IPR036291">
    <property type="entry name" value="NAD(P)-bd_dom_sf"/>
</dbReference>
<dbReference type="Proteomes" id="UP000325255">
    <property type="component" value="Unassembled WGS sequence"/>
</dbReference>
<dbReference type="PROSITE" id="PS00671">
    <property type="entry name" value="D_2_HYDROXYACID_DH_3"/>
    <property type="match status" value="1"/>
</dbReference>
<evidence type="ECO:0000256" key="2">
    <source>
        <dbReference type="ARBA" id="ARBA00023002"/>
    </source>
</evidence>
<dbReference type="SUPFAM" id="SSF52283">
    <property type="entry name" value="Formate/glycerate dehydrogenase catalytic domain-like"/>
    <property type="match status" value="1"/>
</dbReference>
<feature type="domain" description="D-isomer specific 2-hydroxyacid dehydrogenase NAD-binding" evidence="6">
    <location>
        <begin position="112"/>
        <end position="291"/>
    </location>
</feature>
<dbReference type="OrthoDB" id="9793626at2"/>
<sequence length="324" mass="34702">MPRCHRIIASEKTLQVILTEPIHPVPLARLREAAEVVAWDDPRSADWSHADAIIVRAAPVTRARISSARRLKVIGKHGIGVNAIDVQAAREHGVQVVYTPTANVNSVAELIVGFMLALMRKLPDNMRMLRAGAARISPTELTGTELGGKTLGLVGLGRISQRVAEICRFGFGMEVVGYDPFLPADRFAELGIVHHATLDALLAASDVVSVSVPYTPQTRHLIGEAQLRLCRPGALLINTARGGVVDEIALADALRRGLLAGAACDVFETEPPPPQHPLLALPNFLGSLHVGASTNEALLRVGNTVVSDVLAVLRGEKPEFPYLS</sequence>
<evidence type="ECO:0000259" key="6">
    <source>
        <dbReference type="Pfam" id="PF02826"/>
    </source>
</evidence>
<dbReference type="InterPro" id="IPR050857">
    <property type="entry name" value="D-2-hydroxyacid_DH"/>
</dbReference>
<dbReference type="PANTHER" id="PTHR42789">
    <property type="entry name" value="D-ISOMER SPECIFIC 2-HYDROXYACID DEHYDROGENASE FAMILY PROTEIN (AFU_ORTHOLOGUE AFUA_6G10090)"/>
    <property type="match status" value="1"/>
</dbReference>
<accession>A0A5M6IPA8</accession>
<dbReference type="EMBL" id="VWPK01000038">
    <property type="protein sequence ID" value="KAA5610096.1"/>
    <property type="molecule type" value="Genomic_DNA"/>
</dbReference>
<comment type="caution">
    <text evidence="7">The sequence shown here is derived from an EMBL/GenBank/DDBJ whole genome shotgun (WGS) entry which is preliminary data.</text>
</comment>
<dbReference type="Gene3D" id="3.40.50.720">
    <property type="entry name" value="NAD(P)-binding Rossmann-like Domain"/>
    <property type="match status" value="2"/>
</dbReference>
<evidence type="ECO:0000256" key="3">
    <source>
        <dbReference type="ARBA" id="ARBA00023027"/>
    </source>
</evidence>
<keyword evidence="2 4" id="KW-0560">Oxidoreductase</keyword>
<dbReference type="Pfam" id="PF02826">
    <property type="entry name" value="2-Hacid_dh_C"/>
    <property type="match status" value="1"/>
</dbReference>
<dbReference type="GO" id="GO:0016616">
    <property type="term" value="F:oxidoreductase activity, acting on the CH-OH group of donors, NAD or NADP as acceptor"/>
    <property type="evidence" value="ECO:0007669"/>
    <property type="project" value="InterPro"/>
</dbReference>
<keyword evidence="8" id="KW-1185">Reference proteome</keyword>
<dbReference type="SUPFAM" id="SSF51735">
    <property type="entry name" value="NAD(P)-binding Rossmann-fold domains"/>
    <property type="match status" value="1"/>
</dbReference>
<evidence type="ECO:0000256" key="4">
    <source>
        <dbReference type="RuleBase" id="RU003719"/>
    </source>
</evidence>
<dbReference type="CDD" id="cd12173">
    <property type="entry name" value="PGDH_4"/>
    <property type="match status" value="1"/>
</dbReference>
<name>A0A5M6IPA8_9PROT</name>
<evidence type="ECO:0000313" key="7">
    <source>
        <dbReference type="EMBL" id="KAA5610096.1"/>
    </source>
</evidence>
<gene>
    <name evidence="7" type="ORF">F1189_21005</name>
</gene>
<evidence type="ECO:0000259" key="5">
    <source>
        <dbReference type="Pfam" id="PF00389"/>
    </source>
</evidence>
<dbReference type="AlphaFoldDB" id="A0A5M6IPA8"/>
<feature type="domain" description="D-isomer specific 2-hydroxyacid dehydrogenase catalytic" evidence="5">
    <location>
        <begin position="16"/>
        <end position="319"/>
    </location>
</feature>
<proteinExistence type="inferred from homology"/>
<protein>
    <submittedName>
        <fullName evidence="7">Hydroxyacid dehydrogenase</fullName>
    </submittedName>
</protein>
<dbReference type="GO" id="GO:0051287">
    <property type="term" value="F:NAD binding"/>
    <property type="evidence" value="ECO:0007669"/>
    <property type="project" value="InterPro"/>
</dbReference>
<organism evidence="7 8">
    <name type="scientific">Rhodovastum atsumiense</name>
    <dbReference type="NCBI Taxonomy" id="504468"/>
    <lineage>
        <taxon>Bacteria</taxon>
        <taxon>Pseudomonadati</taxon>
        <taxon>Pseudomonadota</taxon>
        <taxon>Alphaproteobacteria</taxon>
        <taxon>Acetobacterales</taxon>
        <taxon>Acetobacteraceae</taxon>
        <taxon>Rhodovastum</taxon>
    </lineage>
</organism>
<evidence type="ECO:0000313" key="8">
    <source>
        <dbReference type="Proteomes" id="UP000325255"/>
    </source>
</evidence>
<comment type="similarity">
    <text evidence="1 4">Belongs to the D-isomer specific 2-hydroxyacid dehydrogenase family.</text>
</comment>
<dbReference type="PANTHER" id="PTHR42789:SF1">
    <property type="entry name" value="D-ISOMER SPECIFIC 2-HYDROXYACID DEHYDROGENASE FAMILY PROTEIN (AFU_ORTHOLOGUE AFUA_6G10090)"/>
    <property type="match status" value="1"/>
</dbReference>
<dbReference type="FunFam" id="3.40.50.720:FF:000203">
    <property type="entry name" value="D-3-phosphoglycerate dehydrogenase (SerA)"/>
    <property type="match status" value="1"/>
</dbReference>
<reference evidence="7 8" key="1">
    <citation type="submission" date="2019-09" db="EMBL/GenBank/DDBJ databases">
        <title>Genome sequence of Rhodovastum atsumiense, a diverse member of the Acetobacteraceae family of non-sulfur purple photosynthetic bacteria.</title>
        <authorList>
            <person name="Meyer T."/>
            <person name="Kyndt J."/>
        </authorList>
    </citation>
    <scope>NUCLEOTIDE SEQUENCE [LARGE SCALE GENOMIC DNA]</scope>
    <source>
        <strain evidence="7 8">DSM 21279</strain>
    </source>
</reference>
<dbReference type="Pfam" id="PF00389">
    <property type="entry name" value="2-Hacid_dh"/>
    <property type="match status" value="1"/>
</dbReference>
<dbReference type="InterPro" id="IPR006139">
    <property type="entry name" value="D-isomer_2_OHA_DH_cat_dom"/>
</dbReference>
<dbReference type="InterPro" id="IPR029753">
    <property type="entry name" value="D-isomer_DH_CS"/>
</dbReference>
<dbReference type="InterPro" id="IPR006140">
    <property type="entry name" value="D-isomer_DH_NAD-bd"/>
</dbReference>